<dbReference type="EMBL" id="CP003261">
    <property type="protein sequence ID" value="AGK95176.1"/>
    <property type="molecule type" value="Genomic_DNA"/>
</dbReference>
<reference evidence="1 2" key="1">
    <citation type="submission" date="2012-01" db="EMBL/GenBank/DDBJ databases">
        <title>Complete sequence of chromosome of Clostridium pasteurianum BC1.</title>
        <authorList>
            <consortium name="US DOE Joint Genome Institute"/>
            <person name="Lucas S."/>
            <person name="Han J."/>
            <person name="Lapidus A."/>
            <person name="Cheng J.-F."/>
            <person name="Goodwin L."/>
            <person name="Pitluck S."/>
            <person name="Peters L."/>
            <person name="Mikhailova N."/>
            <person name="Teshima H."/>
            <person name="Detter J.C."/>
            <person name="Han C."/>
            <person name="Tapia R."/>
            <person name="Land M."/>
            <person name="Hauser L."/>
            <person name="Kyrpides N."/>
            <person name="Ivanova N."/>
            <person name="Pagani I."/>
            <person name="Dunn J."/>
            <person name="Taghavi S."/>
            <person name="Francis A."/>
            <person name="van der Lelie D."/>
            <person name="Woyke T."/>
        </authorList>
    </citation>
    <scope>NUCLEOTIDE SEQUENCE [LARGE SCALE GENOMIC DNA]</scope>
    <source>
        <strain evidence="1 2">BC1</strain>
    </source>
</reference>
<dbReference type="HOGENOM" id="CLU_046670_9_1_9"/>
<dbReference type="PATRIC" id="fig|86416.3.peg.68"/>
<dbReference type="Pfam" id="PF09669">
    <property type="entry name" value="Phage_pRha"/>
    <property type="match status" value="1"/>
</dbReference>
<dbReference type="RefSeq" id="WP_015613503.1">
    <property type="nucleotide sequence ID" value="NC_021182.1"/>
</dbReference>
<keyword evidence="2" id="KW-1185">Reference proteome</keyword>
<gene>
    <name evidence="1" type="ORF">Clopa_0076</name>
</gene>
<evidence type="ECO:0000313" key="1">
    <source>
        <dbReference type="EMBL" id="AGK95176.1"/>
    </source>
</evidence>
<dbReference type="AlphaFoldDB" id="R4K067"/>
<dbReference type="STRING" id="86416.Clopa_0076"/>
<proteinExistence type="predicted"/>
<sequence>MKLVFIESKNLNEEPYTTSKIISEYGGQQHRAVRQLIETYIKDLKKVGRVTFQMIPLETNGGVQNIKIYKLNEQQSTFLITLMKNTEKVVEFKFNLVKQFFEMREEFTKRRIERVHGKEQRNILTEAIDKLPDSPHKAMKYKHFTDLVYKTLFGKSSKDLKLQFGIGKSGNLKDYFDKEQLARVAKLEQQVAALIDLGLDYKEIKSMIQKKYLTINQNVENSISV</sequence>
<accession>R4K067</accession>
<dbReference type="Proteomes" id="UP000013523">
    <property type="component" value="Chromosome"/>
</dbReference>
<evidence type="ECO:0000313" key="2">
    <source>
        <dbReference type="Proteomes" id="UP000013523"/>
    </source>
</evidence>
<dbReference type="eggNOG" id="COG3646">
    <property type="taxonomic scope" value="Bacteria"/>
</dbReference>
<organism evidence="1 2">
    <name type="scientific">Clostridium pasteurianum BC1</name>
    <dbReference type="NCBI Taxonomy" id="86416"/>
    <lineage>
        <taxon>Bacteria</taxon>
        <taxon>Bacillati</taxon>
        <taxon>Bacillota</taxon>
        <taxon>Clostridia</taxon>
        <taxon>Eubacteriales</taxon>
        <taxon>Clostridiaceae</taxon>
        <taxon>Clostridium</taxon>
    </lineage>
</organism>
<dbReference type="KEGG" id="cpas:Clopa_0076"/>
<name>R4K067_CLOPA</name>
<dbReference type="InterPro" id="IPR014054">
    <property type="entry name" value="Phage_regulatory_Rha"/>
</dbReference>
<protein>
    <submittedName>
        <fullName evidence="1">Putative phage-encoded protein</fullName>
    </submittedName>
</protein>